<feature type="transmembrane region" description="Helical" evidence="1">
    <location>
        <begin position="23"/>
        <end position="41"/>
    </location>
</feature>
<dbReference type="GeneID" id="131801712"/>
<feature type="transmembrane region" description="Helical" evidence="1">
    <location>
        <begin position="56"/>
        <end position="78"/>
    </location>
</feature>
<feature type="transmembrane region" description="Helical" evidence="1">
    <location>
        <begin position="90"/>
        <end position="108"/>
    </location>
</feature>
<reference evidence="3" key="1">
    <citation type="submission" date="2025-08" db="UniProtKB">
        <authorList>
            <consortium name="RefSeq"/>
        </authorList>
    </citation>
    <scope>IDENTIFICATION</scope>
    <source>
        <strain evidence="3">Aabys</strain>
        <tissue evidence="3">Whole body</tissue>
    </source>
</reference>
<keyword evidence="1" id="KW-0812">Transmembrane</keyword>
<keyword evidence="1" id="KW-0472">Membrane</keyword>
<dbReference type="PROSITE" id="PS51257">
    <property type="entry name" value="PROKAR_LIPOPROTEIN"/>
    <property type="match status" value="1"/>
</dbReference>
<dbReference type="RefSeq" id="XP_058976629.1">
    <property type="nucleotide sequence ID" value="XM_059120646.1"/>
</dbReference>
<accession>A0ABM3USY0</accession>
<keyword evidence="2" id="KW-1185">Reference proteome</keyword>
<feature type="transmembrane region" description="Helical" evidence="1">
    <location>
        <begin position="114"/>
        <end position="135"/>
    </location>
</feature>
<name>A0ABM3USY0_MUSDO</name>
<sequence length="215" mass="24836">MDGRQSEKDLLEKLGKFIAYKQILLFALLLVFACHITYSSFSCPICGPGFEAGCKIFTAMLLIIITTMFIFAFILSLGLSMRQSDYLRPWLVTTVFLVILDIAMISLTEDNIQLILGSLVLICQSLSWFPIYKLYERFNDERRLREEQRPHLCNMEQNYIRSRSSSTNLPYYHEINVHVQSMQNEKPPPSYEEAVNMETPPPRFVDILGWFGASV</sequence>
<gene>
    <name evidence="3" type="primary">LOC131801712</name>
</gene>
<organism evidence="2 3">
    <name type="scientific">Musca domestica</name>
    <name type="common">House fly</name>
    <dbReference type="NCBI Taxonomy" id="7370"/>
    <lineage>
        <taxon>Eukaryota</taxon>
        <taxon>Metazoa</taxon>
        <taxon>Ecdysozoa</taxon>
        <taxon>Arthropoda</taxon>
        <taxon>Hexapoda</taxon>
        <taxon>Insecta</taxon>
        <taxon>Pterygota</taxon>
        <taxon>Neoptera</taxon>
        <taxon>Endopterygota</taxon>
        <taxon>Diptera</taxon>
        <taxon>Brachycera</taxon>
        <taxon>Muscomorpha</taxon>
        <taxon>Muscoidea</taxon>
        <taxon>Muscidae</taxon>
        <taxon>Musca</taxon>
    </lineage>
</organism>
<evidence type="ECO:0000313" key="2">
    <source>
        <dbReference type="Proteomes" id="UP001652621"/>
    </source>
</evidence>
<evidence type="ECO:0000313" key="3">
    <source>
        <dbReference type="RefSeq" id="XP_058976629.1"/>
    </source>
</evidence>
<evidence type="ECO:0000256" key="1">
    <source>
        <dbReference type="SAM" id="Phobius"/>
    </source>
</evidence>
<proteinExistence type="predicted"/>
<protein>
    <submittedName>
        <fullName evidence="3">Uncharacterized protein LOC131801712</fullName>
    </submittedName>
</protein>
<keyword evidence="1" id="KW-1133">Transmembrane helix</keyword>
<dbReference type="Proteomes" id="UP001652621">
    <property type="component" value="Unplaced"/>
</dbReference>